<dbReference type="STRING" id="212818.A0A0D1X6N1"/>
<evidence type="ECO:0008006" key="13">
    <source>
        <dbReference type="Google" id="ProtNLM"/>
    </source>
</evidence>
<gene>
    <name evidence="11" type="ORF">PV10_01231</name>
</gene>
<evidence type="ECO:0000256" key="5">
    <source>
        <dbReference type="ARBA" id="ARBA00023002"/>
    </source>
</evidence>
<dbReference type="HOGENOM" id="CLU_001570_14_4_1"/>
<evidence type="ECO:0000313" key="11">
    <source>
        <dbReference type="EMBL" id="KIV97480.1"/>
    </source>
</evidence>
<keyword evidence="3 8" id="KW-0349">Heme</keyword>
<evidence type="ECO:0000256" key="6">
    <source>
        <dbReference type="ARBA" id="ARBA00023004"/>
    </source>
</evidence>
<keyword evidence="10" id="KW-1133">Transmembrane helix</keyword>
<dbReference type="CDD" id="cd11062">
    <property type="entry name" value="CYP58-like"/>
    <property type="match status" value="1"/>
</dbReference>
<keyword evidence="6 8" id="KW-0408">Iron</keyword>
<dbReference type="GO" id="GO:0016705">
    <property type="term" value="F:oxidoreductase activity, acting on paired donors, with incorporation or reduction of molecular oxygen"/>
    <property type="evidence" value="ECO:0007669"/>
    <property type="project" value="InterPro"/>
</dbReference>
<accession>A0A0D1X6N1</accession>
<dbReference type="RefSeq" id="XP_016229054.1">
    <property type="nucleotide sequence ID" value="XM_016365405.1"/>
</dbReference>
<reference evidence="11 12" key="1">
    <citation type="submission" date="2015-01" db="EMBL/GenBank/DDBJ databases">
        <title>The Genome Sequence of Exophiala mesophila CBS40295.</title>
        <authorList>
            <consortium name="The Broad Institute Genomics Platform"/>
            <person name="Cuomo C."/>
            <person name="de Hoog S."/>
            <person name="Gorbushina A."/>
            <person name="Stielow B."/>
            <person name="Teixiera M."/>
            <person name="Abouelleil A."/>
            <person name="Chapman S.B."/>
            <person name="Priest M."/>
            <person name="Young S.K."/>
            <person name="Wortman J."/>
            <person name="Nusbaum C."/>
            <person name="Birren B."/>
        </authorList>
    </citation>
    <scope>NUCLEOTIDE SEQUENCE [LARGE SCALE GENOMIC DNA]</scope>
    <source>
        <strain evidence="11 12">CBS 40295</strain>
    </source>
</reference>
<dbReference type="PANTHER" id="PTHR24305">
    <property type="entry name" value="CYTOCHROME P450"/>
    <property type="match status" value="1"/>
</dbReference>
<dbReference type="InterPro" id="IPR036396">
    <property type="entry name" value="Cyt_P450_sf"/>
</dbReference>
<dbReference type="InterPro" id="IPR001128">
    <property type="entry name" value="Cyt_P450"/>
</dbReference>
<dbReference type="GO" id="GO:0005506">
    <property type="term" value="F:iron ion binding"/>
    <property type="evidence" value="ECO:0007669"/>
    <property type="project" value="InterPro"/>
</dbReference>
<evidence type="ECO:0000256" key="10">
    <source>
        <dbReference type="SAM" id="Phobius"/>
    </source>
</evidence>
<dbReference type="Pfam" id="PF00067">
    <property type="entry name" value="p450"/>
    <property type="match status" value="1"/>
</dbReference>
<dbReference type="GO" id="GO:0004497">
    <property type="term" value="F:monooxygenase activity"/>
    <property type="evidence" value="ECO:0007669"/>
    <property type="project" value="UniProtKB-KW"/>
</dbReference>
<keyword evidence="10" id="KW-0472">Membrane</keyword>
<dbReference type="GO" id="GO:0020037">
    <property type="term" value="F:heme binding"/>
    <property type="evidence" value="ECO:0007669"/>
    <property type="project" value="InterPro"/>
</dbReference>
<evidence type="ECO:0000313" key="12">
    <source>
        <dbReference type="Proteomes" id="UP000054302"/>
    </source>
</evidence>
<keyword evidence="5 9" id="KW-0560">Oxidoreductase</keyword>
<keyword evidence="12" id="KW-1185">Reference proteome</keyword>
<keyword evidence="7 9" id="KW-0503">Monooxygenase</keyword>
<proteinExistence type="inferred from homology"/>
<dbReference type="GeneID" id="27319076"/>
<dbReference type="SUPFAM" id="SSF48264">
    <property type="entry name" value="Cytochrome P450"/>
    <property type="match status" value="1"/>
</dbReference>
<feature type="transmembrane region" description="Helical" evidence="10">
    <location>
        <begin position="6"/>
        <end position="29"/>
    </location>
</feature>
<dbReference type="OrthoDB" id="3945418at2759"/>
<dbReference type="InterPro" id="IPR017972">
    <property type="entry name" value="Cyt_P450_CS"/>
</dbReference>
<dbReference type="VEuPathDB" id="FungiDB:PV10_01231"/>
<dbReference type="InterPro" id="IPR002401">
    <property type="entry name" value="Cyt_P450_E_grp-I"/>
</dbReference>
<evidence type="ECO:0000256" key="8">
    <source>
        <dbReference type="PIRSR" id="PIRSR602401-1"/>
    </source>
</evidence>
<keyword evidence="10" id="KW-0812">Transmembrane</keyword>
<keyword evidence="4 8" id="KW-0479">Metal-binding</keyword>
<dbReference type="EMBL" id="KN847520">
    <property type="protein sequence ID" value="KIV97480.1"/>
    <property type="molecule type" value="Genomic_DNA"/>
</dbReference>
<dbReference type="Gene3D" id="1.10.630.10">
    <property type="entry name" value="Cytochrome P450"/>
    <property type="match status" value="1"/>
</dbReference>
<dbReference type="AlphaFoldDB" id="A0A0D1X6N1"/>
<name>A0A0D1X6N1_EXOME</name>
<dbReference type="PANTHER" id="PTHR24305:SF157">
    <property type="entry name" value="N-ACETYLTRYPTOPHAN 6-HYDROXYLASE IVOC-RELATED"/>
    <property type="match status" value="1"/>
</dbReference>
<evidence type="ECO:0000256" key="9">
    <source>
        <dbReference type="RuleBase" id="RU000461"/>
    </source>
</evidence>
<dbReference type="Proteomes" id="UP000054302">
    <property type="component" value="Unassembled WGS sequence"/>
</dbReference>
<evidence type="ECO:0000256" key="3">
    <source>
        <dbReference type="ARBA" id="ARBA00022617"/>
    </source>
</evidence>
<evidence type="ECO:0000256" key="1">
    <source>
        <dbReference type="ARBA" id="ARBA00001971"/>
    </source>
</evidence>
<sequence>MSYLYSSLVTAGVAGVAYLVGLVIYRLFFHPLAKFPGPKYAAISRWHEYYYDVHLQGQFLFYIKTLHDKYGPIVRITPDELHILDSDYWETAFTKAGRVDKYDWLSARFGNENSVLSTAPAELHRVRREALNPFFSRKRIIDLQAIIRSKLNLLIAKVGEASKANTPLTISRGYMAFAEDVIMQYCFAHDYNALNTPEWKPILHDPFQAVSISGNMSLQFPLLPKVLNQLPQNWLVKLEPLYALVFRMQRDFAKQIVNLKGGKIDALAAESGHTTVFSEILHGDLPQEQKSDIRLQDEAQLLIGAGLATTGWTLSVGTFHLLNNPPVLARLTKELKEALPNASLADASTPLEWTELEKLPYLSACIKEAVRLSYSTTSRNARLYSKPMQYREWTIPPKTPVSMSIYFLNHDEEIYPNSTSFVPERWLGNPKTKNGSSLDRYFLGFGKGTRSCLGINLAYAELYLTFAAMFRYFEFDLYQTDQSDVDLAHDFFLPFPRLDSQGVRVTARPTKA</sequence>
<feature type="binding site" description="axial binding residue" evidence="8">
    <location>
        <position position="452"/>
    </location>
    <ligand>
        <name>heme</name>
        <dbReference type="ChEBI" id="CHEBI:30413"/>
    </ligand>
    <ligandPart>
        <name>Fe</name>
        <dbReference type="ChEBI" id="CHEBI:18248"/>
    </ligandPart>
</feature>
<dbReference type="InterPro" id="IPR050121">
    <property type="entry name" value="Cytochrome_P450_monoxygenase"/>
</dbReference>
<comment type="similarity">
    <text evidence="2 9">Belongs to the cytochrome P450 family.</text>
</comment>
<evidence type="ECO:0000256" key="4">
    <source>
        <dbReference type="ARBA" id="ARBA00022723"/>
    </source>
</evidence>
<dbReference type="PRINTS" id="PR00385">
    <property type="entry name" value="P450"/>
</dbReference>
<protein>
    <recommendedName>
        <fullName evidence="13">Trichodiene oxygenase</fullName>
    </recommendedName>
</protein>
<comment type="cofactor">
    <cofactor evidence="1 8">
        <name>heme</name>
        <dbReference type="ChEBI" id="CHEBI:30413"/>
    </cofactor>
</comment>
<dbReference type="PROSITE" id="PS00086">
    <property type="entry name" value="CYTOCHROME_P450"/>
    <property type="match status" value="1"/>
</dbReference>
<evidence type="ECO:0000256" key="7">
    <source>
        <dbReference type="ARBA" id="ARBA00023033"/>
    </source>
</evidence>
<dbReference type="PRINTS" id="PR00463">
    <property type="entry name" value="EP450I"/>
</dbReference>
<evidence type="ECO:0000256" key="2">
    <source>
        <dbReference type="ARBA" id="ARBA00010617"/>
    </source>
</evidence>
<dbReference type="OMA" id="RVDKYEW"/>
<organism evidence="11 12">
    <name type="scientific">Exophiala mesophila</name>
    <name type="common">Black yeast-like fungus</name>
    <dbReference type="NCBI Taxonomy" id="212818"/>
    <lineage>
        <taxon>Eukaryota</taxon>
        <taxon>Fungi</taxon>
        <taxon>Dikarya</taxon>
        <taxon>Ascomycota</taxon>
        <taxon>Pezizomycotina</taxon>
        <taxon>Eurotiomycetes</taxon>
        <taxon>Chaetothyriomycetidae</taxon>
        <taxon>Chaetothyriales</taxon>
        <taxon>Herpotrichiellaceae</taxon>
        <taxon>Exophiala</taxon>
    </lineage>
</organism>